<sequence>MNPVPRSSLARSGRLLTAAVLALVGLVLTGCLRVDVSLEVSENARVSGHAVVAVRPVQVGDVGPQLQAPAKLDAKVESEPYDADGYVGTRLTFSELTTEEFRQLVEGGPWADRYRLTVRQVNETLSVHGSLDLTQIPREEADLAVVAEFPYEVGRTDGDVEGTRVSWSPEPGRVYNLNASVRSSGQDSVWTQGVVMIGGLTGSATVFVLMMALISRRRSRMLPAGETPF</sequence>
<evidence type="ECO:0000313" key="4">
    <source>
        <dbReference type="Proteomes" id="UP000791080"/>
    </source>
</evidence>
<dbReference type="EMBL" id="AUBJ02000001">
    <property type="protein sequence ID" value="MCP2331852.1"/>
    <property type="molecule type" value="Genomic_DNA"/>
</dbReference>
<keyword evidence="1" id="KW-0472">Membrane</keyword>
<keyword evidence="1" id="KW-1133">Transmembrane helix</keyword>
<evidence type="ECO:0000313" key="3">
    <source>
        <dbReference type="EMBL" id="MCP2331852.1"/>
    </source>
</evidence>
<keyword evidence="4" id="KW-1185">Reference proteome</keyword>
<organism evidence="3 4">
    <name type="scientific">Actinoalloteichus caeruleus DSM 43889</name>
    <dbReference type="NCBI Taxonomy" id="1120930"/>
    <lineage>
        <taxon>Bacteria</taxon>
        <taxon>Bacillati</taxon>
        <taxon>Actinomycetota</taxon>
        <taxon>Actinomycetes</taxon>
        <taxon>Pseudonocardiales</taxon>
        <taxon>Pseudonocardiaceae</taxon>
        <taxon>Actinoalloteichus</taxon>
        <taxon>Actinoalloteichus cyanogriseus</taxon>
    </lineage>
</organism>
<comment type="caution">
    <text evidence="3">The sequence shown here is derived from an EMBL/GenBank/DDBJ whole genome shotgun (WGS) entry which is preliminary data.</text>
</comment>
<reference evidence="3 4" key="1">
    <citation type="submission" date="2022-06" db="EMBL/GenBank/DDBJ databases">
        <title>Genomic Encyclopedia of Type Strains, Phase I: the one thousand microbial genomes (KMG-I) project.</title>
        <authorList>
            <person name="Kyrpides N."/>
        </authorList>
    </citation>
    <scope>NUCLEOTIDE SEQUENCE [LARGE SCALE GENOMIC DNA]</scope>
    <source>
        <strain evidence="3 4">DSM 43889</strain>
    </source>
</reference>
<protein>
    <recommendedName>
        <fullName evidence="2">LppM domain-containing protein</fullName>
    </recommendedName>
</protein>
<evidence type="ECO:0000259" key="2">
    <source>
        <dbReference type="Pfam" id="PF21946"/>
    </source>
</evidence>
<accession>A0ABT1JH71</accession>
<name>A0ABT1JH71_ACTCY</name>
<feature type="domain" description="LppM" evidence="2">
    <location>
        <begin position="33"/>
        <end position="182"/>
    </location>
</feature>
<dbReference type="PROSITE" id="PS51257">
    <property type="entry name" value="PROKAR_LIPOPROTEIN"/>
    <property type="match status" value="1"/>
</dbReference>
<gene>
    <name evidence="3" type="ORF">G443_002122</name>
</gene>
<dbReference type="Proteomes" id="UP000791080">
    <property type="component" value="Unassembled WGS sequence"/>
</dbReference>
<dbReference type="InterPro" id="IPR053807">
    <property type="entry name" value="LppM"/>
</dbReference>
<proteinExistence type="predicted"/>
<feature type="transmembrane region" description="Helical" evidence="1">
    <location>
        <begin position="189"/>
        <end position="214"/>
    </location>
</feature>
<evidence type="ECO:0000256" key="1">
    <source>
        <dbReference type="SAM" id="Phobius"/>
    </source>
</evidence>
<dbReference type="RefSeq" id="WP_051313796.1">
    <property type="nucleotide sequence ID" value="NZ_AUBJ02000001.1"/>
</dbReference>
<keyword evidence="1" id="KW-0812">Transmembrane</keyword>
<dbReference type="Pfam" id="PF21946">
    <property type="entry name" value="LppM"/>
    <property type="match status" value="1"/>
</dbReference>